<keyword evidence="1" id="KW-0472">Membrane</keyword>
<evidence type="ECO:0000256" key="1">
    <source>
        <dbReference type="SAM" id="Phobius"/>
    </source>
</evidence>
<dbReference type="Proteomes" id="UP000613743">
    <property type="component" value="Unassembled WGS sequence"/>
</dbReference>
<comment type="caution">
    <text evidence="2">The sequence shown here is derived from an EMBL/GenBank/DDBJ whole genome shotgun (WGS) entry which is preliminary data.</text>
</comment>
<feature type="transmembrane region" description="Helical" evidence="1">
    <location>
        <begin position="36"/>
        <end position="54"/>
    </location>
</feature>
<organism evidence="2 3">
    <name type="scientific">Shewanella gelidii</name>
    <dbReference type="NCBI Taxonomy" id="1642821"/>
    <lineage>
        <taxon>Bacteria</taxon>
        <taxon>Pseudomonadati</taxon>
        <taxon>Pseudomonadota</taxon>
        <taxon>Gammaproteobacteria</taxon>
        <taxon>Alteromonadales</taxon>
        <taxon>Shewanellaceae</taxon>
        <taxon>Shewanella</taxon>
    </lineage>
</organism>
<reference evidence="2" key="2">
    <citation type="submission" date="2020-09" db="EMBL/GenBank/DDBJ databases">
        <authorList>
            <person name="Sun Q."/>
            <person name="Ohkuma M."/>
        </authorList>
    </citation>
    <scope>NUCLEOTIDE SEQUENCE</scope>
    <source>
        <strain evidence="2">JCM 30804</strain>
    </source>
</reference>
<keyword evidence="1" id="KW-0812">Transmembrane</keyword>
<name>A0A917N8Y9_9GAMM</name>
<keyword evidence="3" id="KW-1185">Reference proteome</keyword>
<dbReference type="AlphaFoldDB" id="A0A917N8Y9"/>
<proteinExistence type="predicted"/>
<sequence>MKRRTFLISTFTGTAALALGTNLYLSDDLPFEDSHQNHHMIFSVLIPVFLAGALPKVPNLREESIQRTLVAIQDSIKVLPVHQAAELQELLGLLESRLGLLFLTGSMTPLMLRTHAQLINMLESWRFHFTELMMIAYQGLRELIMASYYSCPEHWGGLNYAKPNFLET</sequence>
<evidence type="ECO:0000313" key="3">
    <source>
        <dbReference type="Proteomes" id="UP000613743"/>
    </source>
</evidence>
<gene>
    <name evidence="2" type="ORF">GCM10009332_15380</name>
</gene>
<dbReference type="EMBL" id="BMPZ01000003">
    <property type="protein sequence ID" value="GGI78874.1"/>
    <property type="molecule type" value="Genomic_DNA"/>
</dbReference>
<accession>A0A917N8Y9</accession>
<evidence type="ECO:0000313" key="2">
    <source>
        <dbReference type="EMBL" id="GGI78874.1"/>
    </source>
</evidence>
<reference evidence="2" key="1">
    <citation type="journal article" date="2014" name="Int. J. Syst. Evol. Microbiol.">
        <title>Complete genome sequence of Corynebacterium casei LMG S-19264T (=DSM 44701T), isolated from a smear-ripened cheese.</title>
        <authorList>
            <consortium name="US DOE Joint Genome Institute (JGI-PGF)"/>
            <person name="Walter F."/>
            <person name="Albersmeier A."/>
            <person name="Kalinowski J."/>
            <person name="Ruckert C."/>
        </authorList>
    </citation>
    <scope>NUCLEOTIDE SEQUENCE</scope>
    <source>
        <strain evidence="2">JCM 30804</strain>
    </source>
</reference>
<keyword evidence="1" id="KW-1133">Transmembrane helix</keyword>
<dbReference type="RefSeq" id="WP_188919523.1">
    <property type="nucleotide sequence ID" value="NZ_BMPZ01000003.1"/>
</dbReference>
<protein>
    <submittedName>
        <fullName evidence="2">TAT leader-containing periplasmic protein</fullName>
    </submittedName>
</protein>